<organism evidence="1">
    <name type="scientific">Ixodes ricinus</name>
    <name type="common">Common tick</name>
    <name type="synonym">Acarus ricinus</name>
    <dbReference type="NCBI Taxonomy" id="34613"/>
    <lineage>
        <taxon>Eukaryota</taxon>
        <taxon>Metazoa</taxon>
        <taxon>Ecdysozoa</taxon>
        <taxon>Arthropoda</taxon>
        <taxon>Chelicerata</taxon>
        <taxon>Arachnida</taxon>
        <taxon>Acari</taxon>
        <taxon>Parasitiformes</taxon>
        <taxon>Ixodida</taxon>
        <taxon>Ixodoidea</taxon>
        <taxon>Ixodidae</taxon>
        <taxon>Ixodinae</taxon>
        <taxon>Ixodes</taxon>
    </lineage>
</organism>
<accession>A0A6B0UH17</accession>
<protein>
    <submittedName>
        <fullName evidence="1">Uncharacterized protein</fullName>
    </submittedName>
</protein>
<dbReference type="AlphaFoldDB" id="A0A6B0UH17"/>
<proteinExistence type="predicted"/>
<reference evidence="1" key="1">
    <citation type="submission" date="2019-12" db="EMBL/GenBank/DDBJ databases">
        <title>An insight into the sialome of adult female Ixodes ricinus ticks feeding for 6 days.</title>
        <authorList>
            <person name="Perner J."/>
            <person name="Ribeiro J.M.C."/>
        </authorList>
    </citation>
    <scope>NUCLEOTIDE SEQUENCE</scope>
    <source>
        <strain evidence="1">Semi-engorged</strain>
        <tissue evidence="1">Salivary glands</tissue>
    </source>
</reference>
<sequence>MLCVTTTYTTTALFKVHVVHGLNPTCLGPECMRNVSNFPATRACLAVKHHKNRCSNSKIFFSLKTKSTHTICIVTSKILTFPMSSPTHPIFYHEGLDVRV</sequence>
<evidence type="ECO:0000313" key="1">
    <source>
        <dbReference type="EMBL" id="MXU88146.1"/>
    </source>
</evidence>
<dbReference type="EMBL" id="GIFC01006063">
    <property type="protein sequence ID" value="MXU88146.1"/>
    <property type="molecule type" value="Transcribed_RNA"/>
</dbReference>
<name>A0A6B0UH17_IXORI</name>